<protein>
    <recommendedName>
        <fullName evidence="3">AraC-type arabinose-binding/dimerisation domain-containing protein</fullName>
    </recommendedName>
</protein>
<organism evidence="1 2">
    <name type="scientific">Streptomyces smyrnaeus</name>
    <dbReference type="NCBI Taxonomy" id="1387713"/>
    <lineage>
        <taxon>Bacteria</taxon>
        <taxon>Bacillati</taxon>
        <taxon>Actinomycetota</taxon>
        <taxon>Actinomycetes</taxon>
        <taxon>Kitasatosporales</taxon>
        <taxon>Streptomycetaceae</taxon>
        <taxon>Streptomyces</taxon>
    </lineage>
</organism>
<dbReference type="InterPro" id="IPR014710">
    <property type="entry name" value="RmlC-like_jellyroll"/>
</dbReference>
<evidence type="ECO:0000313" key="2">
    <source>
        <dbReference type="Proteomes" id="UP000721954"/>
    </source>
</evidence>
<dbReference type="GeneID" id="96258595"/>
<proteinExistence type="predicted"/>
<accession>A0ABS3XSB1</accession>
<evidence type="ECO:0000313" key="1">
    <source>
        <dbReference type="EMBL" id="MBO8198296.1"/>
    </source>
</evidence>
<dbReference type="InterPro" id="IPR011051">
    <property type="entry name" value="RmlC_Cupin_sf"/>
</dbReference>
<name>A0ABS3XSB1_9ACTN</name>
<dbReference type="RefSeq" id="WP_209210051.1">
    <property type="nucleotide sequence ID" value="NZ_JAFFZM010000004.1"/>
</dbReference>
<gene>
    <name evidence="1" type="ORF">JW613_08250</name>
</gene>
<keyword evidence="2" id="KW-1185">Reference proteome</keyword>
<reference evidence="1 2" key="1">
    <citation type="submission" date="2021-02" db="EMBL/GenBank/DDBJ databases">
        <title>Streptomyces spirodelae sp. nov., isolated from duckweed.</title>
        <authorList>
            <person name="Saimee Y."/>
            <person name="Duangmal K."/>
        </authorList>
    </citation>
    <scope>NUCLEOTIDE SEQUENCE [LARGE SCALE GENOMIC DNA]</scope>
    <source>
        <strain evidence="1 2">DSM 42105</strain>
    </source>
</reference>
<sequence length="133" mass="14018">MPDAQTGASGSADEPIPHVLCDVAALAAAEAAPAGALWRLAESGRQLDANLVRVPPRTRVDTHVEPDLDVLLLVVTGHGTLGTTRGPEPLTPGSLTWLPRESSRSLTAGQDGLSYLTVHCRRPGMRIRSRPAT</sequence>
<dbReference type="Proteomes" id="UP000721954">
    <property type="component" value="Unassembled WGS sequence"/>
</dbReference>
<dbReference type="Gene3D" id="2.60.120.10">
    <property type="entry name" value="Jelly Rolls"/>
    <property type="match status" value="1"/>
</dbReference>
<dbReference type="SUPFAM" id="SSF51182">
    <property type="entry name" value="RmlC-like cupins"/>
    <property type="match status" value="1"/>
</dbReference>
<evidence type="ECO:0008006" key="3">
    <source>
        <dbReference type="Google" id="ProtNLM"/>
    </source>
</evidence>
<comment type="caution">
    <text evidence="1">The sequence shown here is derived from an EMBL/GenBank/DDBJ whole genome shotgun (WGS) entry which is preliminary data.</text>
</comment>
<dbReference type="EMBL" id="JAFFZM010000004">
    <property type="protein sequence ID" value="MBO8198296.1"/>
    <property type="molecule type" value="Genomic_DNA"/>
</dbReference>